<evidence type="ECO:0000313" key="2">
    <source>
        <dbReference type="EMBL" id="OXU17468.1"/>
    </source>
</evidence>
<accession>A0A232EGK9</accession>
<evidence type="ECO:0000313" key="3">
    <source>
        <dbReference type="Proteomes" id="UP000215335"/>
    </source>
</evidence>
<comment type="caution">
    <text evidence="2">The sequence shown here is derived from an EMBL/GenBank/DDBJ whole genome shotgun (WGS) entry which is preliminary data.</text>
</comment>
<gene>
    <name evidence="2" type="ORF">TSAR_001705</name>
</gene>
<keyword evidence="3" id="KW-1185">Reference proteome</keyword>
<reference evidence="2 3" key="1">
    <citation type="journal article" date="2017" name="Curr. Biol.">
        <title>The Evolution of Venom by Co-option of Single-Copy Genes.</title>
        <authorList>
            <person name="Martinson E.O."/>
            <person name="Mrinalini"/>
            <person name="Kelkar Y.D."/>
            <person name="Chang C.H."/>
            <person name="Werren J.H."/>
        </authorList>
    </citation>
    <scope>NUCLEOTIDE SEQUENCE [LARGE SCALE GENOMIC DNA]</scope>
    <source>
        <strain evidence="2 3">Alberta</strain>
        <tissue evidence="2">Whole body</tissue>
    </source>
</reference>
<dbReference type="EMBL" id="NNAY01004751">
    <property type="protein sequence ID" value="OXU17468.1"/>
    <property type="molecule type" value="Genomic_DNA"/>
</dbReference>
<sequence length="84" mass="9464">MEVPENWSTLSIDDKLAAVFRQVASANSNVGNLTVTTNNLNEKVDKLLVDISGHSKRLQDLEEENAILRTELTGLKNRQAREYH</sequence>
<protein>
    <submittedName>
        <fullName evidence="2">Uncharacterized protein</fullName>
    </submittedName>
</protein>
<organism evidence="2 3">
    <name type="scientific">Trichomalopsis sarcophagae</name>
    <dbReference type="NCBI Taxonomy" id="543379"/>
    <lineage>
        <taxon>Eukaryota</taxon>
        <taxon>Metazoa</taxon>
        <taxon>Ecdysozoa</taxon>
        <taxon>Arthropoda</taxon>
        <taxon>Hexapoda</taxon>
        <taxon>Insecta</taxon>
        <taxon>Pterygota</taxon>
        <taxon>Neoptera</taxon>
        <taxon>Endopterygota</taxon>
        <taxon>Hymenoptera</taxon>
        <taxon>Apocrita</taxon>
        <taxon>Proctotrupomorpha</taxon>
        <taxon>Chalcidoidea</taxon>
        <taxon>Pteromalidae</taxon>
        <taxon>Pteromalinae</taxon>
        <taxon>Trichomalopsis</taxon>
    </lineage>
</organism>
<name>A0A232EGK9_9HYME</name>
<evidence type="ECO:0000256" key="1">
    <source>
        <dbReference type="SAM" id="Coils"/>
    </source>
</evidence>
<keyword evidence="1" id="KW-0175">Coiled coil</keyword>
<dbReference type="AlphaFoldDB" id="A0A232EGK9"/>
<feature type="coiled-coil region" evidence="1">
    <location>
        <begin position="44"/>
        <end position="78"/>
    </location>
</feature>
<dbReference type="Proteomes" id="UP000215335">
    <property type="component" value="Unassembled WGS sequence"/>
</dbReference>
<proteinExistence type="predicted"/>